<feature type="transmembrane region" description="Helical" evidence="7">
    <location>
        <begin position="62"/>
        <end position="82"/>
    </location>
</feature>
<dbReference type="InterPro" id="IPR027417">
    <property type="entry name" value="P-loop_NTPase"/>
</dbReference>
<evidence type="ECO:0000259" key="8">
    <source>
        <dbReference type="PROSITE" id="PS50893"/>
    </source>
</evidence>
<dbReference type="FunFam" id="3.40.50.300:FF:001443">
    <property type="entry name" value="ABC transporter, ATP-binding protein"/>
    <property type="match status" value="1"/>
</dbReference>
<dbReference type="GO" id="GO:0005524">
    <property type="term" value="F:ATP binding"/>
    <property type="evidence" value="ECO:0007669"/>
    <property type="project" value="UniProtKB-KW"/>
</dbReference>
<dbReference type="InterPro" id="IPR017871">
    <property type="entry name" value="ABC_transporter-like_CS"/>
</dbReference>
<sequence length="577" mass="65423">MLKYFQNKYAMSEKGAKDLLRSIIWTVIMEISFMVPVVLSFKFLDEYMSILLNSSNSQKNSILYYVIMSVAFFIVMFVIAYFQYDSAYTKIYEESARRRISLAETLRKLPLAFFGKKDIADLSSTIMEDATQVELLFSHSVPQIYASILTVVIMGIMLFFYNWRLSIAVFWVVPVAALVFYLSKKFQDKMHYKLYNIKRDISDKIQEGLDSAHEIKSYNREEAYSDNLNSKLDNYEKHLIKGELLIGAFINLSYVLLKLGLPSVILYGAYLLSTGSINIFTYLVFLVVSARIYNPIMDVMNNFALLIFLNVRIKRMKEMDEMPRQEGKTEFYPKNYDIKFKNVDFSYQDGVQTLKNVSFIAKQGEVTALVGPSGGGKSTLAKLAARFWDIDRGTITLGGEDISQVDPETLLDNYSIVFQDVTLFNSSVMDNIRIGKKDATDAEVIAAAKLARCHEFINKLPEGYDTLIGENGERLSGGERQRISIARAMLKDTPIILLDEATASLDTENESKIQNALSELIKNKTVLIIAHRMRTVSGADKIVVIKDGSIVETGTPSQLEEQQGIFASMVKTQYQSN</sequence>
<keyword evidence="2 7" id="KW-0812">Transmembrane</keyword>
<dbReference type="AlphaFoldDB" id="A0A8J8M886"/>
<dbReference type="GO" id="GO:0140359">
    <property type="term" value="F:ABC-type transporter activity"/>
    <property type="evidence" value="ECO:0007669"/>
    <property type="project" value="InterPro"/>
</dbReference>
<proteinExistence type="predicted"/>
<dbReference type="PROSITE" id="PS50893">
    <property type="entry name" value="ABC_TRANSPORTER_2"/>
    <property type="match status" value="1"/>
</dbReference>
<dbReference type="EMBL" id="CP058561">
    <property type="protein sequence ID" value="QUH28094.1"/>
    <property type="molecule type" value="Genomic_DNA"/>
</dbReference>
<feature type="transmembrane region" description="Helical" evidence="7">
    <location>
        <begin position="167"/>
        <end position="183"/>
    </location>
</feature>
<organism evidence="10 11">
    <name type="scientific">Vallitalea guaymasensis</name>
    <dbReference type="NCBI Taxonomy" id="1185412"/>
    <lineage>
        <taxon>Bacteria</taxon>
        <taxon>Bacillati</taxon>
        <taxon>Bacillota</taxon>
        <taxon>Clostridia</taxon>
        <taxon>Lachnospirales</taxon>
        <taxon>Vallitaleaceae</taxon>
        <taxon>Vallitalea</taxon>
    </lineage>
</organism>
<keyword evidence="3" id="KW-0547">Nucleotide-binding</keyword>
<evidence type="ECO:0000256" key="6">
    <source>
        <dbReference type="ARBA" id="ARBA00023136"/>
    </source>
</evidence>
<dbReference type="InterPro" id="IPR039421">
    <property type="entry name" value="Type_1_exporter"/>
</dbReference>
<dbReference type="RefSeq" id="WP_212692361.1">
    <property type="nucleotide sequence ID" value="NZ_CP058561.1"/>
</dbReference>
<dbReference type="SMART" id="SM00382">
    <property type="entry name" value="AAA"/>
    <property type="match status" value="1"/>
</dbReference>
<feature type="transmembrane region" description="Helical" evidence="7">
    <location>
        <begin position="20"/>
        <end position="42"/>
    </location>
</feature>
<dbReference type="Pfam" id="PF00664">
    <property type="entry name" value="ABC_membrane"/>
    <property type="match status" value="1"/>
</dbReference>
<evidence type="ECO:0000313" key="11">
    <source>
        <dbReference type="Proteomes" id="UP000677305"/>
    </source>
</evidence>
<dbReference type="GO" id="GO:0016887">
    <property type="term" value="F:ATP hydrolysis activity"/>
    <property type="evidence" value="ECO:0007669"/>
    <property type="project" value="InterPro"/>
</dbReference>
<dbReference type="KEGG" id="vgu:HYG85_03850"/>
<feature type="domain" description="ABC transmembrane type-1" evidence="9">
    <location>
        <begin position="22"/>
        <end position="306"/>
    </location>
</feature>
<feature type="transmembrane region" description="Helical" evidence="7">
    <location>
        <begin position="244"/>
        <end position="270"/>
    </location>
</feature>
<accession>A0A8J8M886</accession>
<keyword evidence="6 7" id="KW-0472">Membrane</keyword>
<dbReference type="GO" id="GO:0005886">
    <property type="term" value="C:plasma membrane"/>
    <property type="evidence" value="ECO:0007669"/>
    <property type="project" value="UniProtKB-SubCell"/>
</dbReference>
<dbReference type="CDD" id="cd07346">
    <property type="entry name" value="ABC_6TM_exporters"/>
    <property type="match status" value="1"/>
</dbReference>
<feature type="transmembrane region" description="Helical" evidence="7">
    <location>
        <begin position="282"/>
        <end position="309"/>
    </location>
</feature>
<gene>
    <name evidence="10" type="ORF">HYG85_03850</name>
</gene>
<dbReference type="Gene3D" id="1.20.1560.10">
    <property type="entry name" value="ABC transporter type 1, transmembrane domain"/>
    <property type="match status" value="1"/>
</dbReference>
<comment type="subcellular location">
    <subcellularLocation>
        <location evidence="1">Cell membrane</location>
        <topology evidence="1">Multi-pass membrane protein</topology>
    </subcellularLocation>
</comment>
<evidence type="ECO:0000256" key="3">
    <source>
        <dbReference type="ARBA" id="ARBA00022741"/>
    </source>
</evidence>
<dbReference type="InterPro" id="IPR036640">
    <property type="entry name" value="ABC1_TM_sf"/>
</dbReference>
<keyword evidence="4 10" id="KW-0067">ATP-binding</keyword>
<dbReference type="SUPFAM" id="SSF90123">
    <property type="entry name" value="ABC transporter transmembrane region"/>
    <property type="match status" value="1"/>
</dbReference>
<dbReference type="GO" id="GO:0034040">
    <property type="term" value="F:ATPase-coupled lipid transmembrane transporter activity"/>
    <property type="evidence" value="ECO:0007669"/>
    <property type="project" value="TreeGrafter"/>
</dbReference>
<keyword evidence="5 7" id="KW-1133">Transmembrane helix</keyword>
<dbReference type="InterPro" id="IPR003593">
    <property type="entry name" value="AAA+_ATPase"/>
</dbReference>
<evidence type="ECO:0000259" key="9">
    <source>
        <dbReference type="PROSITE" id="PS50929"/>
    </source>
</evidence>
<dbReference type="Pfam" id="PF00005">
    <property type="entry name" value="ABC_tran"/>
    <property type="match status" value="1"/>
</dbReference>
<dbReference type="PANTHER" id="PTHR24221:SF397">
    <property type="entry name" value="ABC TRANSPORTER, ATP-BINDING TRANSMEMBRANE PROTEIN"/>
    <property type="match status" value="1"/>
</dbReference>
<dbReference type="Proteomes" id="UP000677305">
    <property type="component" value="Chromosome"/>
</dbReference>
<evidence type="ECO:0000256" key="1">
    <source>
        <dbReference type="ARBA" id="ARBA00004651"/>
    </source>
</evidence>
<evidence type="ECO:0000256" key="4">
    <source>
        <dbReference type="ARBA" id="ARBA00022840"/>
    </source>
</evidence>
<evidence type="ECO:0000256" key="5">
    <source>
        <dbReference type="ARBA" id="ARBA00022989"/>
    </source>
</evidence>
<dbReference type="SUPFAM" id="SSF52540">
    <property type="entry name" value="P-loop containing nucleoside triphosphate hydrolases"/>
    <property type="match status" value="1"/>
</dbReference>
<feature type="domain" description="ABC transporter" evidence="8">
    <location>
        <begin position="338"/>
        <end position="572"/>
    </location>
</feature>
<reference evidence="10 11" key="1">
    <citation type="submission" date="2020-07" db="EMBL/GenBank/DDBJ databases">
        <title>Vallitalea guaymasensis genome.</title>
        <authorList>
            <person name="Postec A."/>
        </authorList>
    </citation>
    <scope>NUCLEOTIDE SEQUENCE [LARGE SCALE GENOMIC DNA]</scope>
    <source>
        <strain evidence="10 11">Ra1766G1</strain>
    </source>
</reference>
<name>A0A8J8M886_9FIRM</name>
<evidence type="ECO:0000256" key="7">
    <source>
        <dbReference type="SAM" id="Phobius"/>
    </source>
</evidence>
<feature type="transmembrane region" description="Helical" evidence="7">
    <location>
        <begin position="144"/>
        <end position="161"/>
    </location>
</feature>
<dbReference type="PANTHER" id="PTHR24221">
    <property type="entry name" value="ATP-BINDING CASSETTE SUB-FAMILY B"/>
    <property type="match status" value="1"/>
</dbReference>
<dbReference type="PROSITE" id="PS00211">
    <property type="entry name" value="ABC_TRANSPORTER_1"/>
    <property type="match status" value="1"/>
</dbReference>
<dbReference type="PROSITE" id="PS50929">
    <property type="entry name" value="ABC_TM1F"/>
    <property type="match status" value="1"/>
</dbReference>
<evidence type="ECO:0000256" key="2">
    <source>
        <dbReference type="ARBA" id="ARBA00022692"/>
    </source>
</evidence>
<dbReference type="InterPro" id="IPR003439">
    <property type="entry name" value="ABC_transporter-like_ATP-bd"/>
</dbReference>
<dbReference type="InterPro" id="IPR011527">
    <property type="entry name" value="ABC1_TM_dom"/>
</dbReference>
<keyword evidence="11" id="KW-1185">Reference proteome</keyword>
<evidence type="ECO:0000313" key="10">
    <source>
        <dbReference type="EMBL" id="QUH28094.1"/>
    </source>
</evidence>
<protein>
    <submittedName>
        <fullName evidence="10">ABC transporter ATP-binding protein</fullName>
    </submittedName>
</protein>
<dbReference type="Gene3D" id="3.40.50.300">
    <property type="entry name" value="P-loop containing nucleotide triphosphate hydrolases"/>
    <property type="match status" value="1"/>
</dbReference>